<protein>
    <submittedName>
        <fullName evidence="2">Uncharacterized protein</fullName>
    </submittedName>
</protein>
<feature type="region of interest" description="Disordered" evidence="1">
    <location>
        <begin position="492"/>
        <end position="512"/>
    </location>
</feature>
<organism evidence="2 3">
    <name type="scientific">Rhizomicrobium palustre</name>
    <dbReference type="NCBI Taxonomy" id="189966"/>
    <lineage>
        <taxon>Bacteria</taxon>
        <taxon>Pseudomonadati</taxon>
        <taxon>Pseudomonadota</taxon>
        <taxon>Alphaproteobacteria</taxon>
        <taxon>Micropepsales</taxon>
        <taxon>Micropepsaceae</taxon>
        <taxon>Rhizomicrobium</taxon>
    </lineage>
</organism>
<comment type="caution">
    <text evidence="2">The sequence shown here is derived from an EMBL/GenBank/DDBJ whole genome shotgun (WGS) entry which is preliminary data.</text>
</comment>
<dbReference type="EMBL" id="JAASRM010000001">
    <property type="protein sequence ID" value="NIK89563.1"/>
    <property type="molecule type" value="Genomic_DNA"/>
</dbReference>
<evidence type="ECO:0000256" key="1">
    <source>
        <dbReference type="SAM" id="MobiDB-lite"/>
    </source>
</evidence>
<dbReference type="Proteomes" id="UP000570514">
    <property type="component" value="Unassembled WGS sequence"/>
</dbReference>
<sequence length="535" mass="59231">MRGWVGLLFGACLILSAGHAEGIWRITKDHWSEADEAGFSRFVQAIGESNCSSSQSCLRDPANPFRDSDKHFLDIDTDCAKWAYLLRGYYAWKNGLPFSFVDGVTGAGDEKHSSAGNRPTSRRAFVDHGEGIGGASAVRELISSVFSANFRTDAARGDGVLADFYAPRIAPGVIRPGTVIYDTNAHVGIVYKVDPDGRIYYMDAHPDFTITRSVYGAQFGQSPAKLGGGLKNWRPLKLVGAQDDGKGHLIGGRIVAAKNGEIADFSLEQYSGTEPHSKKPRFIWDGEEMGFYAYVRTAMSGGKTPFNPLHELRVTLRGLCSDLKDRAATVDLAISQRVQEAPHPARLPSNIFDSGDAAWEQYATPARDARLRAGFADFYSQMAAMIDLWVKRDPRLIYDGLDLKTDMLAAYDREAKTCDLTYLNSAKQPVALSLLDMPARLYDISYDPYDCIELRWGARGEERKTCSNGERKNRWYEAQARLRHMKERATNTAYSLDDLESRPPRDSAPPPVDVRALITAMPARIPLAPMQPVGR</sequence>
<dbReference type="AlphaFoldDB" id="A0A846N1T0"/>
<reference evidence="2 3" key="1">
    <citation type="submission" date="2020-03" db="EMBL/GenBank/DDBJ databases">
        <title>Genomic Encyclopedia of Type Strains, Phase IV (KMG-IV): sequencing the most valuable type-strain genomes for metagenomic binning, comparative biology and taxonomic classification.</title>
        <authorList>
            <person name="Goeker M."/>
        </authorList>
    </citation>
    <scope>NUCLEOTIDE SEQUENCE [LARGE SCALE GENOMIC DNA]</scope>
    <source>
        <strain evidence="2 3">DSM 19867</strain>
    </source>
</reference>
<name>A0A846N1T0_9PROT</name>
<evidence type="ECO:0000313" key="2">
    <source>
        <dbReference type="EMBL" id="NIK89563.1"/>
    </source>
</evidence>
<proteinExistence type="predicted"/>
<keyword evidence="3" id="KW-1185">Reference proteome</keyword>
<dbReference type="RefSeq" id="WP_167083639.1">
    <property type="nucleotide sequence ID" value="NZ_BAAADC010000001.1"/>
</dbReference>
<evidence type="ECO:0000313" key="3">
    <source>
        <dbReference type="Proteomes" id="UP000570514"/>
    </source>
</evidence>
<gene>
    <name evidence="2" type="ORF">FHS83_002881</name>
</gene>
<accession>A0A846N1T0</accession>